<dbReference type="EMBL" id="CP000113">
    <property type="protein sequence ID" value="ABF92067.1"/>
    <property type="molecule type" value="Genomic_DNA"/>
</dbReference>
<keyword evidence="3" id="KW-0274">FAD</keyword>
<dbReference type="Gene3D" id="1.10.3110.10">
    <property type="entry name" value="protoporphyrinogen ix oxidase, domain 3"/>
    <property type="match status" value="1"/>
</dbReference>
<dbReference type="GO" id="GO:0006783">
    <property type="term" value="P:heme biosynthetic process"/>
    <property type="evidence" value="ECO:0007669"/>
    <property type="project" value="UniProtKB-KW"/>
</dbReference>
<evidence type="ECO:0000256" key="5">
    <source>
        <dbReference type="ARBA" id="ARBA00023133"/>
    </source>
</evidence>
<dbReference type="EnsemblBacteria" id="ABF92067">
    <property type="protein sequence ID" value="ABF92067"/>
    <property type="gene ID" value="MXAN_1293"/>
</dbReference>
<dbReference type="OrthoDB" id="20837at2"/>
<dbReference type="eggNOG" id="COG1232">
    <property type="taxonomic scope" value="Bacteria"/>
</dbReference>
<evidence type="ECO:0000313" key="9">
    <source>
        <dbReference type="Proteomes" id="UP000002402"/>
    </source>
</evidence>
<dbReference type="RefSeq" id="WP_011551410.1">
    <property type="nucleotide sequence ID" value="NC_008095.1"/>
</dbReference>
<sequence length="471" mass="49388">MHHMPRTTGMNVAVVGGGISGLAVAHHLRSRGTDAVLLESSARLGGAVGTHALAGYLVEQGPNSFLDREPATRALAAALNLEGRIRAADPAAKRRYVYTRGRLRSVPASPPAFLASDILPLGARLRVAGELFSRRAPEGVDESLAAFGRRHLGHRATQVLLDAVQTGIYAGDVEQLSVAATFPMLVKMEREHRSLILGAIRAQKAQRQAALPAGTAPKLSGALSTFDGGLQVLIDALAASLGDAAHVGARVEGLAREDGGWRLIIEEHGRRAELSVAQVVLAAPAHATAKLLRPLDDALAALVAGIAYAPIAVVHLGFDAGTLPAPDGFGFLVPAEEQRRMLGAIHASTTFPFRAEGGRVLYSCMVGGARQPGLVEQDEDALAALAREELKALAGVTARPSFTRVFRWPLGIPQYNLGHLERVAAIDAALQRLPGLHLIGNAYKGVGLNDCIRNAAQLADALVAGNTSHAP</sequence>
<dbReference type="SMR" id="Q1DCS3"/>
<dbReference type="SUPFAM" id="SSF51905">
    <property type="entry name" value="FAD/NAD(P)-binding domain"/>
    <property type="match status" value="1"/>
</dbReference>
<dbReference type="InterPro" id="IPR002937">
    <property type="entry name" value="Amino_oxidase"/>
</dbReference>
<evidence type="ECO:0000256" key="1">
    <source>
        <dbReference type="ARBA" id="ARBA00001974"/>
    </source>
</evidence>
<keyword evidence="5" id="KW-0350">Heme biosynthesis</keyword>
<evidence type="ECO:0000256" key="6">
    <source>
        <dbReference type="ARBA" id="ARBA00023444"/>
    </source>
</evidence>
<dbReference type="Pfam" id="PF01593">
    <property type="entry name" value="Amino_oxidase"/>
    <property type="match status" value="1"/>
</dbReference>
<gene>
    <name evidence="8" type="primary">hemG</name>
    <name evidence="8" type="ordered locus">MXAN_1293</name>
</gene>
<accession>Q1DCS3</accession>
<organism evidence="8 9">
    <name type="scientific">Myxococcus xanthus (strain DK1622)</name>
    <dbReference type="NCBI Taxonomy" id="246197"/>
    <lineage>
        <taxon>Bacteria</taxon>
        <taxon>Pseudomonadati</taxon>
        <taxon>Myxococcota</taxon>
        <taxon>Myxococcia</taxon>
        <taxon>Myxococcales</taxon>
        <taxon>Cystobacterineae</taxon>
        <taxon>Myxococcaceae</taxon>
        <taxon>Myxococcus</taxon>
    </lineage>
</organism>
<dbReference type="Proteomes" id="UP000002402">
    <property type="component" value="Chromosome"/>
</dbReference>
<keyword evidence="4 8" id="KW-0560">Oxidoreductase</keyword>
<evidence type="ECO:0000256" key="3">
    <source>
        <dbReference type="ARBA" id="ARBA00022827"/>
    </source>
</evidence>
<dbReference type="InterPro" id="IPR004572">
    <property type="entry name" value="Protoporphyrinogen_oxidase"/>
</dbReference>
<reference evidence="8 9" key="1">
    <citation type="journal article" date="2006" name="Proc. Natl. Acad. Sci. U.S.A.">
        <title>Evolution of sensory complexity recorded in a myxobacterial genome.</title>
        <authorList>
            <person name="Goldman B.S."/>
            <person name="Nierman W.C."/>
            <person name="Kaiser D."/>
            <person name="Slater S.C."/>
            <person name="Durkin A.S."/>
            <person name="Eisen J.A."/>
            <person name="Ronning C.M."/>
            <person name="Barbazuk W.B."/>
            <person name="Blanchard M."/>
            <person name="Field C."/>
            <person name="Halling C."/>
            <person name="Hinkle G."/>
            <person name="Iartchuk O."/>
            <person name="Kim H.S."/>
            <person name="Mackenzie C."/>
            <person name="Madupu R."/>
            <person name="Miller N."/>
            <person name="Shvartsbeyn A."/>
            <person name="Sullivan S.A."/>
            <person name="Vaudin M."/>
            <person name="Wiegand R."/>
            <person name="Kaplan H.B."/>
        </authorList>
    </citation>
    <scope>NUCLEOTIDE SEQUENCE [LARGE SCALE GENOMIC DNA]</scope>
    <source>
        <strain evidence="9">DK1622</strain>
    </source>
</reference>
<dbReference type="KEGG" id="mxa:MXAN_1293"/>
<protein>
    <submittedName>
        <fullName evidence="8">Protoporphyrinogen oxidase</fullName>
        <ecNumber evidence="8">1.3.3.4</ecNumber>
    </submittedName>
</protein>
<dbReference type="InterPro" id="IPR036188">
    <property type="entry name" value="FAD/NAD-bd_sf"/>
</dbReference>
<dbReference type="GeneID" id="41358739"/>
<dbReference type="NCBIfam" id="TIGR00562">
    <property type="entry name" value="proto_IX_ox"/>
    <property type="match status" value="1"/>
</dbReference>
<dbReference type="PANTHER" id="PTHR42923">
    <property type="entry name" value="PROTOPORPHYRINOGEN OXIDASE"/>
    <property type="match status" value="1"/>
</dbReference>
<keyword evidence="9" id="KW-1185">Reference proteome</keyword>
<dbReference type="AlphaFoldDB" id="Q1DCS3"/>
<keyword evidence="2" id="KW-0285">Flavoprotein</keyword>
<dbReference type="PANTHER" id="PTHR42923:SF3">
    <property type="entry name" value="PROTOPORPHYRINOGEN OXIDASE"/>
    <property type="match status" value="1"/>
</dbReference>
<comment type="pathway">
    <text evidence="6">Porphyrin-containing compound metabolism.</text>
</comment>
<dbReference type="GO" id="GO:0004729">
    <property type="term" value="F:oxygen-dependent protoporphyrinogen oxidase activity"/>
    <property type="evidence" value="ECO:0007669"/>
    <property type="project" value="UniProtKB-EC"/>
</dbReference>
<dbReference type="SUPFAM" id="SSF54373">
    <property type="entry name" value="FAD-linked reductases, C-terminal domain"/>
    <property type="match status" value="1"/>
</dbReference>
<proteinExistence type="predicted"/>
<dbReference type="Gene3D" id="3.90.660.20">
    <property type="entry name" value="Protoporphyrinogen oxidase, mitochondrial, domain 2"/>
    <property type="match status" value="1"/>
</dbReference>
<comment type="cofactor">
    <cofactor evidence="1">
        <name>FAD</name>
        <dbReference type="ChEBI" id="CHEBI:57692"/>
    </cofactor>
</comment>
<dbReference type="InterPro" id="IPR050464">
    <property type="entry name" value="Zeta_carotene_desat/Oxidored"/>
</dbReference>
<dbReference type="Gene3D" id="3.50.50.60">
    <property type="entry name" value="FAD/NAD(P)-binding domain"/>
    <property type="match status" value="1"/>
</dbReference>
<dbReference type="HOGENOM" id="CLU_009629_3_0_7"/>
<evidence type="ECO:0000313" key="8">
    <source>
        <dbReference type="EMBL" id="ABF92067.1"/>
    </source>
</evidence>
<evidence type="ECO:0000256" key="4">
    <source>
        <dbReference type="ARBA" id="ARBA00023002"/>
    </source>
</evidence>
<feature type="domain" description="Amine oxidase" evidence="7">
    <location>
        <begin position="19"/>
        <end position="462"/>
    </location>
</feature>
<dbReference type="EC" id="1.3.3.4" evidence="8"/>
<evidence type="ECO:0000259" key="7">
    <source>
        <dbReference type="Pfam" id="PF01593"/>
    </source>
</evidence>
<evidence type="ECO:0000256" key="2">
    <source>
        <dbReference type="ARBA" id="ARBA00022630"/>
    </source>
</evidence>
<dbReference type="STRING" id="246197.MXAN_1293"/>
<name>Q1DCS3_MYXXD</name>